<dbReference type="PANTHER" id="PTHR11019:SF190">
    <property type="entry name" value="ARAC-FAMILY REGULATORY PROTEIN"/>
    <property type="match status" value="1"/>
</dbReference>
<dbReference type="PROSITE" id="PS01124">
    <property type="entry name" value="HTH_ARAC_FAMILY_2"/>
    <property type="match status" value="1"/>
</dbReference>
<dbReference type="EMBL" id="CAPB01000024">
    <property type="protein sequence ID" value="CCO94415.1"/>
    <property type="molecule type" value="Genomic_DNA"/>
</dbReference>
<dbReference type="InterPro" id="IPR014710">
    <property type="entry name" value="RmlC-like_jellyroll"/>
</dbReference>
<evidence type="ECO:0000256" key="4">
    <source>
        <dbReference type="ARBA" id="ARBA00023163"/>
    </source>
</evidence>
<gene>
    <name evidence="6" type="ORF">BN437_2497</name>
</gene>
<evidence type="ECO:0000256" key="2">
    <source>
        <dbReference type="ARBA" id="ARBA00023015"/>
    </source>
</evidence>
<dbReference type="RefSeq" id="WP_004158695.1">
    <property type="nucleotide sequence ID" value="NZ_BAYW01000015.1"/>
</dbReference>
<dbReference type="GO" id="GO:0003700">
    <property type="term" value="F:DNA-binding transcription factor activity"/>
    <property type="evidence" value="ECO:0007669"/>
    <property type="project" value="InterPro"/>
</dbReference>
<keyword evidence="4" id="KW-0804">Transcription</keyword>
<organism evidence="6 7">
    <name type="scientific">Erwinia amylovora NBRC 12687 = CFBP 1232</name>
    <dbReference type="NCBI Taxonomy" id="1219359"/>
    <lineage>
        <taxon>Bacteria</taxon>
        <taxon>Pseudomonadati</taxon>
        <taxon>Pseudomonadota</taxon>
        <taxon>Gammaproteobacteria</taxon>
        <taxon>Enterobacterales</taxon>
        <taxon>Erwiniaceae</taxon>
        <taxon>Erwinia</taxon>
    </lineage>
</organism>
<evidence type="ECO:0000259" key="5">
    <source>
        <dbReference type="PROSITE" id="PS01124"/>
    </source>
</evidence>
<evidence type="ECO:0000313" key="6">
    <source>
        <dbReference type="EMBL" id="CCO94415.1"/>
    </source>
</evidence>
<dbReference type="Pfam" id="PF12833">
    <property type="entry name" value="HTH_18"/>
    <property type="match status" value="1"/>
</dbReference>
<sequence length="262" mass="29754">MINQLTYTAPTDAERLRIFFRYEQANARTGYLPHQHRWGQVVFVTCNVLEMQVEGERLLTPPGLPIWIPPGHQHASYNHKQAHFRTLNIAEEFCHGLPQRACLLRVGPVVHAIIEDCAARELLVPQSEQDLRLCAVLLDKLCEAQSQQSYLPSTADKMLAPVLKALEHNPADNTTLAQWAQRVFTSERTLSRRCQALLGMSFSEWRQRLRFLHAISLLEQGKSVQEVALDLGYNSASALIVMFQQQSGTTPERYRSRVSGSH</sequence>
<dbReference type="InterPro" id="IPR011051">
    <property type="entry name" value="RmlC_Cupin_sf"/>
</dbReference>
<dbReference type="SMART" id="SM00342">
    <property type="entry name" value="HTH_ARAC"/>
    <property type="match status" value="1"/>
</dbReference>
<dbReference type="Gene3D" id="1.10.10.60">
    <property type="entry name" value="Homeodomain-like"/>
    <property type="match status" value="1"/>
</dbReference>
<dbReference type="PROSITE" id="PS00041">
    <property type="entry name" value="HTH_ARAC_FAMILY_1"/>
    <property type="match status" value="1"/>
</dbReference>
<dbReference type="SUPFAM" id="SSF46689">
    <property type="entry name" value="Homeodomain-like"/>
    <property type="match status" value="1"/>
</dbReference>
<evidence type="ECO:0000313" key="7">
    <source>
        <dbReference type="Proteomes" id="UP000013111"/>
    </source>
</evidence>
<dbReference type="InterPro" id="IPR018062">
    <property type="entry name" value="HTH_AraC-typ_CS"/>
</dbReference>
<dbReference type="InterPro" id="IPR009057">
    <property type="entry name" value="Homeodomain-like_sf"/>
</dbReference>
<proteinExistence type="predicted"/>
<dbReference type="SUPFAM" id="SSF51182">
    <property type="entry name" value="RmlC-like cupins"/>
    <property type="match status" value="1"/>
</dbReference>
<keyword evidence="3" id="KW-0238">DNA-binding</keyword>
<keyword evidence="2" id="KW-0805">Transcription regulation</keyword>
<dbReference type="Proteomes" id="UP000013111">
    <property type="component" value="Unassembled WGS sequence"/>
</dbReference>
<dbReference type="GO" id="GO:0043565">
    <property type="term" value="F:sequence-specific DNA binding"/>
    <property type="evidence" value="ECO:0007669"/>
    <property type="project" value="InterPro"/>
</dbReference>
<evidence type="ECO:0000256" key="3">
    <source>
        <dbReference type="ARBA" id="ARBA00023125"/>
    </source>
</evidence>
<name>A0A831A2S6_ERWAM</name>
<accession>A0A831A2S6</accession>
<keyword evidence="1" id="KW-0678">Repressor</keyword>
<evidence type="ECO:0000256" key="1">
    <source>
        <dbReference type="ARBA" id="ARBA00022491"/>
    </source>
</evidence>
<dbReference type="PANTHER" id="PTHR11019">
    <property type="entry name" value="HTH-TYPE TRANSCRIPTIONAL REGULATOR NIMR"/>
    <property type="match status" value="1"/>
</dbReference>
<dbReference type="CDD" id="cd06124">
    <property type="entry name" value="cupin_NimR-like_N"/>
    <property type="match status" value="1"/>
</dbReference>
<dbReference type="InterPro" id="IPR018060">
    <property type="entry name" value="HTH_AraC"/>
</dbReference>
<dbReference type="AlphaFoldDB" id="A0A831A2S6"/>
<dbReference type="Gene3D" id="2.60.120.10">
    <property type="entry name" value="Jelly Rolls"/>
    <property type="match status" value="1"/>
</dbReference>
<comment type="caution">
    <text evidence="6">The sequence shown here is derived from an EMBL/GenBank/DDBJ whole genome shotgun (WGS) entry which is preliminary data.</text>
</comment>
<reference evidence="6 7" key="2">
    <citation type="submission" date="2013-04" db="EMBL/GenBank/DDBJ databases">
        <title>Comparative genomics of 12 strains of Erwinia amylovora identifies a pan-genome with a large conserved core and provides insights into host specificity.</title>
        <authorList>
            <person name="Mann R.A."/>
            <person name="Smits T.H.M."/>
            <person name="Buehlmann A."/>
            <person name="Blom J."/>
            <person name="Goesmann A."/>
            <person name="Frey J.E."/>
            <person name="Plummer K.M."/>
            <person name="Beer S.V."/>
            <person name="Luck J."/>
            <person name="Duffy B."/>
            <person name="Rodoni B."/>
        </authorList>
    </citation>
    <scope>NUCLEOTIDE SEQUENCE [LARGE SCALE GENOMIC DNA]</scope>
    <source>
        <strain evidence="7">CFBP 1232</strain>
    </source>
</reference>
<protein>
    <submittedName>
        <fullName evidence="6">Uncharacterized HTH-type transcriptional regulator yeaM</fullName>
    </submittedName>
</protein>
<feature type="domain" description="HTH araC/xylS-type" evidence="5">
    <location>
        <begin position="160"/>
        <end position="257"/>
    </location>
</feature>
<dbReference type="FunFam" id="1.10.10.60:FF:000132">
    <property type="entry name" value="AraC family transcriptional regulator"/>
    <property type="match status" value="1"/>
</dbReference>
<dbReference type="GeneID" id="97606609"/>
<reference evidence="6 7" key="1">
    <citation type="submission" date="2012-11" db="EMBL/GenBank/DDBJ databases">
        <authorList>
            <person name="Linke B."/>
        </authorList>
    </citation>
    <scope>NUCLEOTIDE SEQUENCE [LARGE SCALE GENOMIC DNA]</scope>
    <source>
        <strain evidence="7">CFBP 1232</strain>
    </source>
</reference>